<dbReference type="RefSeq" id="XP_014555330.1">
    <property type="nucleotide sequence ID" value="XM_014699844.1"/>
</dbReference>
<evidence type="ECO:0000313" key="3">
    <source>
        <dbReference type="Proteomes" id="UP000054337"/>
    </source>
</evidence>
<dbReference type="AlphaFoldDB" id="W7EIX5"/>
<reference evidence="2 3" key="1">
    <citation type="journal article" date="2013" name="PLoS Genet.">
        <title>Comparative genome structure, secondary metabolite, and effector coding capacity across Cochliobolus pathogens.</title>
        <authorList>
            <person name="Condon B.J."/>
            <person name="Leng Y."/>
            <person name="Wu D."/>
            <person name="Bushley K.E."/>
            <person name="Ohm R.A."/>
            <person name="Otillar R."/>
            <person name="Martin J."/>
            <person name="Schackwitz W."/>
            <person name="Grimwood J."/>
            <person name="MohdZainudin N."/>
            <person name="Xue C."/>
            <person name="Wang R."/>
            <person name="Manning V.A."/>
            <person name="Dhillon B."/>
            <person name="Tu Z.J."/>
            <person name="Steffenson B.J."/>
            <person name="Salamov A."/>
            <person name="Sun H."/>
            <person name="Lowry S."/>
            <person name="LaButti K."/>
            <person name="Han J."/>
            <person name="Copeland A."/>
            <person name="Lindquist E."/>
            <person name="Barry K."/>
            <person name="Schmutz J."/>
            <person name="Baker S.E."/>
            <person name="Ciuffetti L.M."/>
            <person name="Grigoriev I.V."/>
            <person name="Zhong S."/>
            <person name="Turgeon B.G."/>
        </authorList>
    </citation>
    <scope>NUCLEOTIDE SEQUENCE [LARGE SCALE GENOMIC DNA]</scope>
    <source>
        <strain evidence="2 3">FI3</strain>
    </source>
</reference>
<evidence type="ECO:0000313" key="2">
    <source>
        <dbReference type="EMBL" id="EUN25770.1"/>
    </source>
</evidence>
<protein>
    <submittedName>
        <fullName evidence="2">Uncharacterized protein</fullName>
    </submittedName>
</protein>
<accession>W7EIX5</accession>
<dbReference type="GeneID" id="26251925"/>
<feature type="compositionally biased region" description="Low complexity" evidence="1">
    <location>
        <begin position="14"/>
        <end position="23"/>
    </location>
</feature>
<dbReference type="Proteomes" id="UP000054337">
    <property type="component" value="Unassembled WGS sequence"/>
</dbReference>
<dbReference type="HOGENOM" id="CLU_1343028_0_0_1"/>
<dbReference type="EMBL" id="KI968747">
    <property type="protein sequence ID" value="EUN25770.1"/>
    <property type="molecule type" value="Genomic_DNA"/>
</dbReference>
<sequence>MTMSSTHMAPRATPSSSSSSSSSSPPPPPPWPGRSAQLESNLDAPLPRPVLHVYTAHPRRGTSSGPACTTNRQSAALALGPSADPRLQKAHQPTLAIKLAALDTWQMQPMQPNSTTRLLGAAANSSSLLPPTPAPLTLTCTWTPALPARLSSSHVNPRTGKRHATIGPPTPKSRQICPSYLRFALIQVPAQERVEWENCCKNLV</sequence>
<gene>
    <name evidence="2" type="ORF">COCVIDRAFT_17057</name>
</gene>
<organism evidence="2 3">
    <name type="scientific">Bipolaris victoriae (strain FI3)</name>
    <name type="common">Victoria blight of oats agent</name>
    <name type="synonym">Cochliobolus victoriae</name>
    <dbReference type="NCBI Taxonomy" id="930091"/>
    <lineage>
        <taxon>Eukaryota</taxon>
        <taxon>Fungi</taxon>
        <taxon>Dikarya</taxon>
        <taxon>Ascomycota</taxon>
        <taxon>Pezizomycotina</taxon>
        <taxon>Dothideomycetes</taxon>
        <taxon>Pleosporomycetidae</taxon>
        <taxon>Pleosporales</taxon>
        <taxon>Pleosporineae</taxon>
        <taxon>Pleosporaceae</taxon>
        <taxon>Bipolaris</taxon>
    </lineage>
</organism>
<name>W7EIX5_BIPV3</name>
<proteinExistence type="predicted"/>
<evidence type="ECO:0000256" key="1">
    <source>
        <dbReference type="SAM" id="MobiDB-lite"/>
    </source>
</evidence>
<dbReference type="OrthoDB" id="3690991at2759"/>
<feature type="region of interest" description="Disordered" evidence="1">
    <location>
        <begin position="1"/>
        <end position="41"/>
    </location>
</feature>
<feature type="region of interest" description="Disordered" evidence="1">
    <location>
        <begin position="151"/>
        <end position="171"/>
    </location>
</feature>
<keyword evidence="3" id="KW-1185">Reference proteome</keyword>